<dbReference type="Pfam" id="PF13966">
    <property type="entry name" value="zf-RVT"/>
    <property type="match status" value="1"/>
</dbReference>
<proteinExistence type="predicted"/>
<sequence>MEKKINLNDAKWISLDYQNRSYERLCDLMHQGGFWETAKVAQVYHPHNKAIILDTVISSTNVADNMETTITQKILHFWWKTVHKGLPLRLNLARKGFQIPTGCAHGCDAPETDEHILKDYQYARRVWFASRLNLRVDEITSTSMTDWINHVMNAQNAGNPNQQRQLILLLISLCWSIYTLRQKVVSILHQQGRSQRQLCSLVADYDQNTKLAMLITIRLNLEEYGTEQI</sequence>
<gene>
    <name evidence="2" type="ORF">G2W53_027385</name>
</gene>
<name>A0A834WG04_9FABA</name>
<dbReference type="InterPro" id="IPR026960">
    <property type="entry name" value="RVT-Znf"/>
</dbReference>
<dbReference type="AlphaFoldDB" id="A0A834WG04"/>
<dbReference type="Proteomes" id="UP000634136">
    <property type="component" value="Unassembled WGS sequence"/>
</dbReference>
<accession>A0A834WG04</accession>
<evidence type="ECO:0000313" key="2">
    <source>
        <dbReference type="EMBL" id="KAF7821930.1"/>
    </source>
</evidence>
<evidence type="ECO:0000259" key="1">
    <source>
        <dbReference type="Pfam" id="PF13966"/>
    </source>
</evidence>
<dbReference type="EMBL" id="JAAIUW010000008">
    <property type="protein sequence ID" value="KAF7821930.1"/>
    <property type="molecule type" value="Genomic_DNA"/>
</dbReference>
<keyword evidence="3" id="KW-1185">Reference proteome</keyword>
<protein>
    <submittedName>
        <fullName evidence="2">Ribonuclease H</fullName>
    </submittedName>
</protein>
<organism evidence="2 3">
    <name type="scientific">Senna tora</name>
    <dbReference type="NCBI Taxonomy" id="362788"/>
    <lineage>
        <taxon>Eukaryota</taxon>
        <taxon>Viridiplantae</taxon>
        <taxon>Streptophyta</taxon>
        <taxon>Embryophyta</taxon>
        <taxon>Tracheophyta</taxon>
        <taxon>Spermatophyta</taxon>
        <taxon>Magnoliopsida</taxon>
        <taxon>eudicotyledons</taxon>
        <taxon>Gunneridae</taxon>
        <taxon>Pentapetalae</taxon>
        <taxon>rosids</taxon>
        <taxon>fabids</taxon>
        <taxon>Fabales</taxon>
        <taxon>Fabaceae</taxon>
        <taxon>Caesalpinioideae</taxon>
        <taxon>Cassia clade</taxon>
        <taxon>Senna</taxon>
    </lineage>
</organism>
<comment type="caution">
    <text evidence="2">The sequence shown here is derived from an EMBL/GenBank/DDBJ whole genome shotgun (WGS) entry which is preliminary data.</text>
</comment>
<reference evidence="2" key="1">
    <citation type="submission" date="2020-09" db="EMBL/GenBank/DDBJ databases">
        <title>Genome-Enabled Discovery of Anthraquinone Biosynthesis in Senna tora.</title>
        <authorList>
            <person name="Kang S.-H."/>
            <person name="Pandey R.P."/>
            <person name="Lee C.-M."/>
            <person name="Sim J.-S."/>
            <person name="Jeong J.-T."/>
            <person name="Choi B.-S."/>
            <person name="Jung M."/>
            <person name="Ginzburg D."/>
            <person name="Zhao K."/>
            <person name="Won S.Y."/>
            <person name="Oh T.-J."/>
            <person name="Yu Y."/>
            <person name="Kim N.-H."/>
            <person name="Lee O.R."/>
            <person name="Lee T.-H."/>
            <person name="Bashyal P."/>
            <person name="Kim T.-S."/>
            <person name="Lee W.-H."/>
            <person name="Kawkins C."/>
            <person name="Kim C.-K."/>
            <person name="Kim J.S."/>
            <person name="Ahn B.O."/>
            <person name="Rhee S.Y."/>
            <person name="Sohng J.K."/>
        </authorList>
    </citation>
    <scope>NUCLEOTIDE SEQUENCE</scope>
    <source>
        <tissue evidence="2">Leaf</tissue>
    </source>
</reference>
<dbReference type="OrthoDB" id="1938822at2759"/>
<feature type="domain" description="Reverse transcriptase zinc-binding" evidence="1">
    <location>
        <begin position="67"/>
        <end position="127"/>
    </location>
</feature>
<evidence type="ECO:0000313" key="3">
    <source>
        <dbReference type="Proteomes" id="UP000634136"/>
    </source>
</evidence>